<sequence length="394" mass="44647">MPSDRIAQILNIEEIFLAILSLLPCHQLYRTALVSKRWKMTAQEIMNQVLHISSTNLELARSYARKNDSAYKKLKVNLDTGYFQSLLILTAMDKAAVEKLRTLELYTSIAEISPSWNETASTFPIQIRDLLPSIATLVLHPIHSRLFEEMVLSFENIVSLTLYTPLEETIEWHMVELNQLTDLTVVAPKGNKTFLQFVDRYVVAPRLQSLILSIDLAANSAYIRRIVTTYSGTLTHLRIVGTKDDCVFTQGLYICPLRPLKHLQELTIETCFLPILLHSIPHPDGRSPFPSLQTLVLEERWSSIIHAMETYNWTDIRSILDHHHATNSMLKICCGYTGAEVQGQGYREEVIRLLIGGGNGAMSYNVEQVKCCGIVPYRRPAESRNGWGSGTSSW</sequence>
<keyword evidence="3" id="KW-1185">Reference proteome</keyword>
<evidence type="ECO:0000313" key="3">
    <source>
        <dbReference type="Proteomes" id="UP001437256"/>
    </source>
</evidence>
<proteinExistence type="predicted"/>
<dbReference type="SUPFAM" id="SSF81383">
    <property type="entry name" value="F-box domain"/>
    <property type="match status" value="1"/>
</dbReference>
<evidence type="ECO:0000313" key="2">
    <source>
        <dbReference type="EMBL" id="KAL0066101.1"/>
    </source>
</evidence>
<comment type="caution">
    <text evidence="2">The sequence shown here is derived from an EMBL/GenBank/DDBJ whole genome shotgun (WGS) entry which is preliminary data.</text>
</comment>
<reference evidence="2 3" key="1">
    <citation type="submission" date="2024-05" db="EMBL/GenBank/DDBJ databases">
        <title>A draft genome resource for the thread blight pathogen Marasmius tenuissimus strain MS-2.</title>
        <authorList>
            <person name="Yulfo-Soto G.E."/>
            <person name="Baruah I.K."/>
            <person name="Amoako-Attah I."/>
            <person name="Bukari Y."/>
            <person name="Meinhardt L.W."/>
            <person name="Bailey B.A."/>
            <person name="Cohen S.P."/>
        </authorList>
    </citation>
    <scope>NUCLEOTIDE SEQUENCE [LARGE SCALE GENOMIC DNA]</scope>
    <source>
        <strain evidence="2 3">MS-2</strain>
    </source>
</reference>
<evidence type="ECO:0000259" key="1">
    <source>
        <dbReference type="Pfam" id="PF12937"/>
    </source>
</evidence>
<dbReference type="EMBL" id="JBBXMP010000039">
    <property type="protein sequence ID" value="KAL0066101.1"/>
    <property type="molecule type" value="Genomic_DNA"/>
</dbReference>
<dbReference type="CDD" id="cd09917">
    <property type="entry name" value="F-box_SF"/>
    <property type="match status" value="1"/>
</dbReference>
<name>A0ABR2ZWX7_9AGAR</name>
<organism evidence="2 3">
    <name type="scientific">Marasmius tenuissimus</name>
    <dbReference type="NCBI Taxonomy" id="585030"/>
    <lineage>
        <taxon>Eukaryota</taxon>
        <taxon>Fungi</taxon>
        <taxon>Dikarya</taxon>
        <taxon>Basidiomycota</taxon>
        <taxon>Agaricomycotina</taxon>
        <taxon>Agaricomycetes</taxon>
        <taxon>Agaricomycetidae</taxon>
        <taxon>Agaricales</taxon>
        <taxon>Marasmiineae</taxon>
        <taxon>Marasmiaceae</taxon>
        <taxon>Marasmius</taxon>
    </lineage>
</organism>
<accession>A0ABR2ZWX7</accession>
<dbReference type="Gene3D" id="1.20.1280.50">
    <property type="match status" value="1"/>
</dbReference>
<dbReference type="InterPro" id="IPR001810">
    <property type="entry name" value="F-box_dom"/>
</dbReference>
<gene>
    <name evidence="2" type="ORF">AAF712_006933</name>
</gene>
<dbReference type="InterPro" id="IPR036047">
    <property type="entry name" value="F-box-like_dom_sf"/>
</dbReference>
<feature type="domain" description="F-box" evidence="1">
    <location>
        <begin position="13"/>
        <end position="42"/>
    </location>
</feature>
<dbReference type="Pfam" id="PF12937">
    <property type="entry name" value="F-box-like"/>
    <property type="match status" value="1"/>
</dbReference>
<dbReference type="Proteomes" id="UP001437256">
    <property type="component" value="Unassembled WGS sequence"/>
</dbReference>
<protein>
    <recommendedName>
        <fullName evidence="1">F-box domain-containing protein</fullName>
    </recommendedName>
</protein>